<accession>A0ACC0CQF9</accession>
<comment type="caution">
    <text evidence="1">The sequence shown here is derived from an EMBL/GenBank/DDBJ whole genome shotgun (WGS) entry which is preliminary data.</text>
</comment>
<gene>
    <name evidence="1" type="ORF">F4821DRAFT_246829</name>
</gene>
<name>A0ACC0CQF9_9PEZI</name>
<sequence length="685" mass="77646">MESNRGLKRSEPDTIHDSASHGEGNSSKRRKNYKLPQRASPSKQLTHQNQLGFSRTLQLTDITVPRNEYRYSPIDADSIRLLYLQPGVGDDNIHCRFETFNHSDAPIYEAISYTWGEGPAICPILVDNAIFYVRSNLHSALRHLRNANQEISLWVDALCINQDDNQERSRQVQKMGKIFQESARVLIWLGESDASSQYATDFISQIQDPQFLCNENWFDDFGLLALARLLNGPWFSRLWVIQEVALARDAIFVCGNREFHLTDLADSVEVVRSRLSDIRVSFRRSPYFEAYEGLLDNLENSRSIRLLDTLKDLFLRSNDGRIIRPRTSLESLIHSFNDFQSTDPRDRVYALLGLAHRPEPGEVKGLPTLTPDYDRTVLEVYTVLVMDCIRISGSLDILVRPWADGRRSSWQGDFIDPDLRFAVPSWISVRGDMPFSNPKFQRTNRVNADSLVGKPSQGIYNAHNGTIADVRFGIDDATKTYTGSLFAKGIILGEIKRLSTRMADGIVLKECLEMIEGILFDDDGTVRGISDPLWRIMCANRNAGGDRAPSLYRLSLLQLLRQSSSLNSIDTEDCLTLTQPRHVEEFLKRVQAVVWNRRIFRSQGPADLQGDLIGLAPQHTRLGDRVCILYGCSVPVILRAHRQSATNVLWELVGEAYVDGIMEGQAIGSFSENVLSSMKEEFEIR</sequence>
<protein>
    <submittedName>
        <fullName evidence="1">Heterokaryon incompatibility protein-domain-containing protein</fullName>
    </submittedName>
</protein>
<dbReference type="Proteomes" id="UP001497680">
    <property type="component" value="Unassembled WGS sequence"/>
</dbReference>
<proteinExistence type="predicted"/>
<reference evidence="1 2" key="1">
    <citation type="journal article" date="2022" name="New Phytol.">
        <title>Ecological generalism drives hyperdiversity of secondary metabolite gene clusters in xylarialean endophytes.</title>
        <authorList>
            <person name="Franco M.E.E."/>
            <person name="Wisecaver J.H."/>
            <person name="Arnold A.E."/>
            <person name="Ju Y.M."/>
            <person name="Slot J.C."/>
            <person name="Ahrendt S."/>
            <person name="Moore L.P."/>
            <person name="Eastman K.E."/>
            <person name="Scott K."/>
            <person name="Konkel Z."/>
            <person name="Mondo S.J."/>
            <person name="Kuo A."/>
            <person name="Hayes R.D."/>
            <person name="Haridas S."/>
            <person name="Andreopoulos B."/>
            <person name="Riley R."/>
            <person name="LaButti K."/>
            <person name="Pangilinan J."/>
            <person name="Lipzen A."/>
            <person name="Amirebrahimi M."/>
            <person name="Yan J."/>
            <person name="Adam C."/>
            <person name="Keymanesh K."/>
            <person name="Ng V."/>
            <person name="Louie K."/>
            <person name="Northen T."/>
            <person name="Drula E."/>
            <person name="Henrissat B."/>
            <person name="Hsieh H.M."/>
            <person name="Youens-Clark K."/>
            <person name="Lutzoni F."/>
            <person name="Miadlikowska J."/>
            <person name="Eastwood D.C."/>
            <person name="Hamelin R.C."/>
            <person name="Grigoriev I.V."/>
            <person name="U'Ren J.M."/>
        </authorList>
    </citation>
    <scope>NUCLEOTIDE SEQUENCE [LARGE SCALE GENOMIC DNA]</scope>
    <source>
        <strain evidence="1 2">ER1909</strain>
    </source>
</reference>
<evidence type="ECO:0000313" key="2">
    <source>
        <dbReference type="Proteomes" id="UP001497680"/>
    </source>
</evidence>
<dbReference type="EMBL" id="MU394368">
    <property type="protein sequence ID" value="KAI6082596.1"/>
    <property type="molecule type" value="Genomic_DNA"/>
</dbReference>
<keyword evidence="2" id="KW-1185">Reference proteome</keyword>
<organism evidence="1 2">
    <name type="scientific">Hypoxylon rubiginosum</name>
    <dbReference type="NCBI Taxonomy" id="110542"/>
    <lineage>
        <taxon>Eukaryota</taxon>
        <taxon>Fungi</taxon>
        <taxon>Dikarya</taxon>
        <taxon>Ascomycota</taxon>
        <taxon>Pezizomycotina</taxon>
        <taxon>Sordariomycetes</taxon>
        <taxon>Xylariomycetidae</taxon>
        <taxon>Xylariales</taxon>
        <taxon>Hypoxylaceae</taxon>
        <taxon>Hypoxylon</taxon>
    </lineage>
</organism>
<evidence type="ECO:0000313" key="1">
    <source>
        <dbReference type="EMBL" id="KAI6082596.1"/>
    </source>
</evidence>